<evidence type="ECO:0000313" key="1">
    <source>
        <dbReference type="EMBL" id="JAT99382.1"/>
    </source>
</evidence>
<dbReference type="AlphaFoldDB" id="A0A1E1XJA8"/>
<feature type="non-terminal residue" evidence="1">
    <location>
        <position position="1"/>
    </location>
</feature>
<proteinExistence type="evidence at transcript level"/>
<accession>A0A1E1XJA8</accession>
<reference evidence="1" key="2">
    <citation type="journal article" date="2017" name="Front. Cell. Infect. Microbiol.">
        <title>Analysis of the Salivary Gland Transcriptome of Unfed and Partially Fed Amblyomma sculptum Ticks and Descriptive Proteome of the Saliva.</title>
        <authorList>
            <person name="Esteves E."/>
            <person name="Maruyama S.R."/>
            <person name="Kawahara R."/>
            <person name="Fujita A."/>
            <person name="Martins L.A."/>
            <person name="Righi A.A."/>
            <person name="Costa F.B."/>
            <person name="Palmisano G."/>
            <person name="Labruna M.B."/>
            <person name="Sa-Nunes A."/>
            <person name="Ribeiro J.M.C."/>
            <person name="Fogaca A.C."/>
        </authorList>
    </citation>
    <scope>NUCLEOTIDE SEQUENCE</scope>
</reference>
<dbReference type="EMBL" id="GFAA01004052">
    <property type="protein sequence ID" value="JAT99382.1"/>
    <property type="molecule type" value="mRNA"/>
</dbReference>
<organism evidence="1">
    <name type="scientific">Amblyomma sculptum</name>
    <name type="common">Tick</name>
    <dbReference type="NCBI Taxonomy" id="1581419"/>
    <lineage>
        <taxon>Eukaryota</taxon>
        <taxon>Metazoa</taxon>
        <taxon>Ecdysozoa</taxon>
        <taxon>Arthropoda</taxon>
        <taxon>Chelicerata</taxon>
        <taxon>Arachnida</taxon>
        <taxon>Acari</taxon>
        <taxon>Parasitiformes</taxon>
        <taxon>Ixodida</taxon>
        <taxon>Ixodoidea</taxon>
        <taxon>Ixodidae</taxon>
        <taxon>Amblyomminae</taxon>
        <taxon>Amblyomma</taxon>
    </lineage>
</organism>
<sequence>KTHLENNSLHIHTQLMHTNTTHTHTCTHAISLPHVQVHTHIYSQCQHCIHPYTLFPQWLRVYTQLLQRLINASHHTNEPLGKQQTKHEDP</sequence>
<reference evidence="1" key="1">
    <citation type="submission" date="2016-09" db="EMBL/GenBank/DDBJ databases">
        <authorList>
            <person name="Capua I."/>
            <person name="De Benedictis P."/>
            <person name="Joannis T."/>
            <person name="Lombin L.H."/>
            <person name="Cattoli G."/>
        </authorList>
    </citation>
    <scope>NUCLEOTIDE SEQUENCE</scope>
</reference>
<name>A0A1E1XJA8_AMBSC</name>
<protein>
    <submittedName>
        <fullName evidence="1">Uncharacterized protein</fullName>
    </submittedName>
</protein>